<feature type="compositionally biased region" description="Gly residues" evidence="2">
    <location>
        <begin position="359"/>
        <end position="377"/>
    </location>
</feature>
<feature type="compositionally biased region" description="Low complexity" evidence="2">
    <location>
        <begin position="146"/>
        <end position="162"/>
    </location>
</feature>
<feature type="compositionally biased region" description="Basic residues" evidence="2">
    <location>
        <begin position="128"/>
        <end position="138"/>
    </location>
</feature>
<feature type="region of interest" description="Disordered" evidence="2">
    <location>
        <begin position="336"/>
        <end position="503"/>
    </location>
</feature>
<dbReference type="EMBL" id="PDNA01000004">
    <property type="protein sequence ID" value="PGH27779.1"/>
    <property type="molecule type" value="Genomic_DNA"/>
</dbReference>
<organism evidence="3 4">
    <name type="scientific">Polytolypa hystricis (strain UAMH7299)</name>
    <dbReference type="NCBI Taxonomy" id="1447883"/>
    <lineage>
        <taxon>Eukaryota</taxon>
        <taxon>Fungi</taxon>
        <taxon>Dikarya</taxon>
        <taxon>Ascomycota</taxon>
        <taxon>Pezizomycotina</taxon>
        <taxon>Eurotiomycetes</taxon>
        <taxon>Eurotiomycetidae</taxon>
        <taxon>Onygenales</taxon>
        <taxon>Onygenales incertae sedis</taxon>
        <taxon>Polytolypa</taxon>
    </lineage>
</organism>
<evidence type="ECO:0000313" key="4">
    <source>
        <dbReference type="Proteomes" id="UP000224634"/>
    </source>
</evidence>
<dbReference type="STRING" id="1447883.A0A2B7Z3F7"/>
<comment type="caution">
    <text evidence="3">The sequence shown here is derived from an EMBL/GenBank/DDBJ whole genome shotgun (WGS) entry which is preliminary data.</text>
</comment>
<feature type="coiled-coil region" evidence="1">
    <location>
        <begin position="234"/>
        <end position="261"/>
    </location>
</feature>
<feature type="compositionally biased region" description="Low complexity" evidence="2">
    <location>
        <begin position="193"/>
        <end position="202"/>
    </location>
</feature>
<dbReference type="Proteomes" id="UP000224634">
    <property type="component" value="Unassembled WGS sequence"/>
</dbReference>
<reference evidence="3 4" key="1">
    <citation type="submission" date="2017-10" db="EMBL/GenBank/DDBJ databases">
        <title>Comparative genomics in systemic dimorphic fungi from Ajellomycetaceae.</title>
        <authorList>
            <person name="Munoz J.F."/>
            <person name="Mcewen J.G."/>
            <person name="Clay O.K."/>
            <person name="Cuomo C.A."/>
        </authorList>
    </citation>
    <scope>NUCLEOTIDE SEQUENCE [LARGE SCALE GENOMIC DNA]</scope>
    <source>
        <strain evidence="3 4">UAMH7299</strain>
    </source>
</reference>
<keyword evidence="1" id="KW-0175">Coiled coil</keyword>
<evidence type="ECO:0000256" key="1">
    <source>
        <dbReference type="SAM" id="Coils"/>
    </source>
</evidence>
<name>A0A2B7Z3F7_POLH7</name>
<feature type="compositionally biased region" description="Basic and acidic residues" evidence="2">
    <location>
        <begin position="163"/>
        <end position="183"/>
    </location>
</feature>
<evidence type="ECO:0000256" key="2">
    <source>
        <dbReference type="SAM" id="MobiDB-lite"/>
    </source>
</evidence>
<feature type="region of interest" description="Disordered" evidence="2">
    <location>
        <begin position="286"/>
        <end position="307"/>
    </location>
</feature>
<feature type="compositionally biased region" description="Low complexity" evidence="2">
    <location>
        <begin position="103"/>
        <end position="116"/>
    </location>
</feature>
<dbReference type="AlphaFoldDB" id="A0A2B7Z3F7"/>
<evidence type="ECO:0000313" key="3">
    <source>
        <dbReference type="EMBL" id="PGH27779.1"/>
    </source>
</evidence>
<gene>
    <name evidence="3" type="ORF">AJ80_00567</name>
</gene>
<evidence type="ECO:0008006" key="5">
    <source>
        <dbReference type="Google" id="ProtNLM"/>
    </source>
</evidence>
<feature type="region of interest" description="Disordered" evidence="2">
    <location>
        <begin position="56"/>
        <end position="231"/>
    </location>
</feature>
<feature type="compositionally biased region" description="Low complexity" evidence="2">
    <location>
        <begin position="56"/>
        <end position="73"/>
    </location>
</feature>
<feature type="compositionally biased region" description="Basic and acidic residues" evidence="2">
    <location>
        <begin position="203"/>
        <end position="221"/>
    </location>
</feature>
<accession>A0A2B7Z3F7</accession>
<feature type="compositionally biased region" description="Polar residues" evidence="2">
    <location>
        <begin position="463"/>
        <end position="485"/>
    </location>
</feature>
<keyword evidence="4" id="KW-1185">Reference proteome</keyword>
<feature type="compositionally biased region" description="Low complexity" evidence="2">
    <location>
        <begin position="442"/>
        <end position="462"/>
    </location>
</feature>
<sequence length="503" mass="53367">MDEFAQTRGVDDLFDDEIIPVAPEDTVVAAEPVDAGEPVSLEVHTTTTAAAAAVAQEQAQPYQHEYQQQQQQQGFVGSEEQVSVSAREVGVTDAQPPPPQPPQQQQQQQQQYQQRGGYRGRGGERGRGRGRGGGRGGHNRREKDSAAATAPAPAAVVGQAVKPKGDEEIEKGETRDDKDKAVVEEGAEEGVESTESSTPAENGNEKKGKEGERVFAVRGDRSGTGGVKKPKLTEDELSARIAAAKANAAKLSAAHARAEADEAFFQERERVAAEKRAAEFQNRRVMNGERERNRQRKLIAQKGREWDAEKDMEEFAGRGRGSAYRRGMHGGVVGGLDGARDRDAGDALVGDLPSAATDGGNGYFRGGRGGGRGGRGGPRGRGRGRGDSFNGPRTTPPHTTHQEESGAAKPESTSSPAIDAETEFPALPTTTTTTSSAPKPQPIITEQQQQTSSSTVPSFSIPDSATTPITPQGTWADQVESSELRANSRAAEAMVGKDVEGKS</sequence>
<protein>
    <recommendedName>
        <fullName evidence="5">Hyaluronan/mRNA-binding protein domain-containing protein</fullName>
    </recommendedName>
</protein>
<proteinExistence type="predicted"/>
<dbReference type="OrthoDB" id="2402960at2759"/>